<feature type="domain" description="LysM" evidence="1">
    <location>
        <begin position="86"/>
        <end position="130"/>
    </location>
</feature>
<dbReference type="EMBL" id="JAVHUL010000008">
    <property type="protein sequence ID" value="MDQ7916838.1"/>
    <property type="molecule type" value="Genomic_DNA"/>
</dbReference>
<organism evidence="2 3">
    <name type="scientific">Mesonia profundi</name>
    <dbReference type="NCBI Taxonomy" id="3070998"/>
    <lineage>
        <taxon>Bacteria</taxon>
        <taxon>Pseudomonadati</taxon>
        <taxon>Bacteroidota</taxon>
        <taxon>Flavobacteriia</taxon>
        <taxon>Flavobacteriales</taxon>
        <taxon>Flavobacteriaceae</taxon>
        <taxon>Mesonia</taxon>
    </lineage>
</organism>
<accession>A0ABU0ZZF1</accession>
<dbReference type="InterPro" id="IPR028082">
    <property type="entry name" value="Peripla_BP_I"/>
</dbReference>
<evidence type="ECO:0000313" key="3">
    <source>
        <dbReference type="Proteomes" id="UP001230915"/>
    </source>
</evidence>
<protein>
    <submittedName>
        <fullName evidence="2">LysM peptidoglycan-binding domain-containing protein</fullName>
    </submittedName>
</protein>
<proteinExistence type="predicted"/>
<gene>
    <name evidence="2" type="ORF">RBU60_04570</name>
</gene>
<feature type="domain" description="LysM" evidence="1">
    <location>
        <begin position="217"/>
        <end position="261"/>
    </location>
</feature>
<dbReference type="PANTHER" id="PTHR33734:SF22">
    <property type="entry name" value="MEMBRANE-BOUND LYTIC MUREIN TRANSGLYCOSYLASE D"/>
    <property type="match status" value="1"/>
</dbReference>
<dbReference type="InterPro" id="IPR018392">
    <property type="entry name" value="LysM"/>
</dbReference>
<keyword evidence="3" id="KW-1185">Reference proteome</keyword>
<dbReference type="PANTHER" id="PTHR33734">
    <property type="entry name" value="LYSM DOMAIN-CONTAINING GPI-ANCHORED PROTEIN 2"/>
    <property type="match status" value="1"/>
</dbReference>
<dbReference type="SMART" id="SM00257">
    <property type="entry name" value="LysM"/>
    <property type="match status" value="4"/>
</dbReference>
<dbReference type="CDD" id="cd00118">
    <property type="entry name" value="LysM"/>
    <property type="match status" value="4"/>
</dbReference>
<evidence type="ECO:0000313" key="2">
    <source>
        <dbReference type="EMBL" id="MDQ7916838.1"/>
    </source>
</evidence>
<dbReference type="SUPFAM" id="SSF53822">
    <property type="entry name" value="Periplasmic binding protein-like I"/>
    <property type="match status" value="1"/>
</dbReference>
<name>A0ABU0ZZF1_9FLAO</name>
<reference evidence="2 3" key="1">
    <citation type="submission" date="2023-08" db="EMBL/GenBank/DDBJ databases">
        <title>Mesonia sp. MT50, isolated from deep-sea sediment of the Mariana Trench.</title>
        <authorList>
            <person name="Fu H."/>
        </authorList>
    </citation>
    <scope>NUCLEOTIDE SEQUENCE [LARGE SCALE GENOMIC DNA]</scope>
    <source>
        <strain evidence="2 3">MT50</strain>
    </source>
</reference>
<dbReference type="SUPFAM" id="SSF54106">
    <property type="entry name" value="LysM domain"/>
    <property type="match status" value="4"/>
</dbReference>
<dbReference type="Gene3D" id="3.10.350.10">
    <property type="entry name" value="LysM domain"/>
    <property type="match status" value="4"/>
</dbReference>
<dbReference type="Gene3D" id="3.40.50.2300">
    <property type="match status" value="2"/>
</dbReference>
<dbReference type="InterPro" id="IPR036779">
    <property type="entry name" value="LysM_dom_sf"/>
</dbReference>
<evidence type="ECO:0000259" key="1">
    <source>
        <dbReference type="PROSITE" id="PS51782"/>
    </source>
</evidence>
<dbReference type="Pfam" id="PF01476">
    <property type="entry name" value="LysM"/>
    <property type="match status" value="4"/>
</dbReference>
<feature type="domain" description="LysM" evidence="1">
    <location>
        <begin position="24"/>
        <end position="68"/>
    </location>
</feature>
<dbReference type="CDD" id="cd06268">
    <property type="entry name" value="PBP1_ABC_transporter_LIVBP-like"/>
    <property type="match status" value="1"/>
</dbReference>
<sequence length="638" mass="72902">MKKLVQVLLVCVGIFQWGYAQGYKTHKVQKGETVESIAQTYKISEASIYRLNPDAKGKRLSSSAVLVIPTEEVVPTSEEGSSVTFKQYRVKSKETLYSLAKTNDISIEEIKKYNPYLKNEELGEDDLIKIPIFREKKKVIDFNESLSESSFSNVIHIVLPKETKYGISKKYGLSVEQLDELNPGVLQLKAGQLLKIVNKNKKAVESQPDANLDARFQMYKVQPKETFYSLTRRFQVSKDSLVAWNPQLEKEGLQAGMSIKIPKKAKELTPSNNAEKIDFEQMITNHNRKKIAVMLPLSLQKFGESTDKEEQLKSDKVLRIALDFYSGVQEAIDKAEELGVYVDAKIYDTQRSKSKVSEIISKNDFSDTQVVIGPLLTSNIEEASRLLNKKNVPILSPLTSGDLKGYGNLIQTRPSDLMMEQVLITYLDSLKQGKNILILADKKHQFIKDKLTYTIPETRVITQRRADYLQQSDLTNLLDKNRENWVVIEADDVALVTNSSSYLNALSKRYDIRVFTSNKNDTFENEVPNQYLTNLKFTYTSISKEYQKEPLSEFVETYKENYGVIPNKYAVRGYDTTLDVILRLAAADDFYESLSIEGTSEYIENKFSYHKKMIGGFYNDAVYLMQYQENLELKVLND</sequence>
<comment type="caution">
    <text evidence="2">The sequence shown here is derived from an EMBL/GenBank/DDBJ whole genome shotgun (WGS) entry which is preliminary data.</text>
</comment>
<dbReference type="PROSITE" id="PS51782">
    <property type="entry name" value="LYSM"/>
    <property type="match status" value="3"/>
</dbReference>
<dbReference type="RefSeq" id="WP_308863501.1">
    <property type="nucleotide sequence ID" value="NZ_JAVHUL010000008.1"/>
</dbReference>
<dbReference type="Proteomes" id="UP001230915">
    <property type="component" value="Unassembled WGS sequence"/>
</dbReference>